<keyword evidence="3" id="KW-0963">Cytoplasm</keyword>
<comment type="subcellular location">
    <subcellularLocation>
        <location evidence="2">Cytoplasm</location>
    </subcellularLocation>
    <subcellularLocation>
        <location evidence="1">Peroxisome</location>
    </subcellularLocation>
</comment>
<dbReference type="EMBL" id="JAWIZZ010000047">
    <property type="protein sequence ID" value="KAK5779089.1"/>
    <property type="molecule type" value="Genomic_DNA"/>
</dbReference>
<comment type="caution">
    <text evidence="8">The sequence shown here is derived from an EMBL/GenBank/DDBJ whole genome shotgun (WGS) entry which is preliminary data.</text>
</comment>
<dbReference type="Pfam" id="PF25098">
    <property type="entry name" value="PEX18_PEX21_C"/>
    <property type="match status" value="1"/>
</dbReference>
<evidence type="ECO:0000256" key="3">
    <source>
        <dbReference type="ARBA" id="ARBA00022490"/>
    </source>
</evidence>
<organism evidence="8 9">
    <name type="scientific">Arxiozyma heterogenica</name>
    <dbReference type="NCBI Taxonomy" id="278026"/>
    <lineage>
        <taxon>Eukaryota</taxon>
        <taxon>Fungi</taxon>
        <taxon>Dikarya</taxon>
        <taxon>Ascomycota</taxon>
        <taxon>Saccharomycotina</taxon>
        <taxon>Saccharomycetes</taxon>
        <taxon>Saccharomycetales</taxon>
        <taxon>Saccharomycetaceae</taxon>
        <taxon>Arxiozyma</taxon>
    </lineage>
</organism>
<gene>
    <name evidence="8" type="ORF">RI543_002974</name>
</gene>
<evidence type="ECO:0000256" key="5">
    <source>
        <dbReference type="ARBA" id="ARBA00023140"/>
    </source>
</evidence>
<evidence type="ECO:0000259" key="7">
    <source>
        <dbReference type="Pfam" id="PF25098"/>
    </source>
</evidence>
<feature type="domain" description="PEX18/PEX21 C-terminal" evidence="7">
    <location>
        <begin position="216"/>
        <end position="284"/>
    </location>
</feature>
<dbReference type="InterPro" id="IPR056940">
    <property type="entry name" value="PEX18_PEX21_C"/>
</dbReference>
<evidence type="ECO:0000256" key="4">
    <source>
        <dbReference type="ARBA" id="ARBA00022843"/>
    </source>
</evidence>
<sequence>MSNTCRVNPLEQLGSKSRPPFNNQNCANILNQSTNNNPVFQHESKESIFFNQGQQKSFAQHESFPMQSPILPTLSRTHTITDEDSLSDEWLTQFSSMKVYDPLEFTNDYKTWYDKYVSGKTTSAGTRMQNSQMNRFANIGNQRPLLTRNYQSGYIPVKRAQTAMFQRTMTTPLSAPATAEQSIDSYFDLEFTNLENELHNQQIKNDSNTEISTNFEQIEFQKAATDIVKTCSLEIVSSPNETSRSQLQSKFASSKFIGLMRKVSDGVVTLKDTKKELYTPKTGEVVGNEYFPILDEGQEEL</sequence>
<evidence type="ECO:0000256" key="6">
    <source>
        <dbReference type="SAM" id="MobiDB-lite"/>
    </source>
</evidence>
<keyword evidence="5" id="KW-0576">Peroxisome</keyword>
<evidence type="ECO:0000256" key="1">
    <source>
        <dbReference type="ARBA" id="ARBA00004275"/>
    </source>
</evidence>
<dbReference type="Proteomes" id="UP001306508">
    <property type="component" value="Unassembled WGS sequence"/>
</dbReference>
<evidence type="ECO:0000313" key="8">
    <source>
        <dbReference type="EMBL" id="KAK5779089.1"/>
    </source>
</evidence>
<evidence type="ECO:0000256" key="2">
    <source>
        <dbReference type="ARBA" id="ARBA00004496"/>
    </source>
</evidence>
<dbReference type="Gene3D" id="6.10.280.230">
    <property type="match status" value="1"/>
</dbReference>
<proteinExistence type="predicted"/>
<feature type="region of interest" description="Disordered" evidence="6">
    <location>
        <begin position="1"/>
        <end position="22"/>
    </location>
</feature>
<accession>A0AAN7W120</accession>
<dbReference type="AlphaFoldDB" id="A0AAN7W120"/>
<evidence type="ECO:0000313" key="9">
    <source>
        <dbReference type="Proteomes" id="UP001306508"/>
    </source>
</evidence>
<reference evidence="9" key="1">
    <citation type="submission" date="2023-07" db="EMBL/GenBank/DDBJ databases">
        <title>A draft genome of Kazachstania heterogenica Y-27499.</title>
        <authorList>
            <person name="Donic C."/>
            <person name="Kralova J.S."/>
            <person name="Fidel L."/>
            <person name="Ben-Dor S."/>
            <person name="Jung S."/>
        </authorList>
    </citation>
    <scope>NUCLEOTIDE SEQUENCE [LARGE SCALE GENOMIC DNA]</scope>
    <source>
        <strain evidence="9">Y27499</strain>
    </source>
</reference>
<protein>
    <recommendedName>
        <fullName evidence="7">PEX18/PEX21 C-terminal domain-containing protein</fullName>
    </recommendedName>
</protein>
<name>A0AAN7W120_9SACH</name>
<keyword evidence="4" id="KW-0832">Ubl conjugation</keyword>
<keyword evidence="9" id="KW-1185">Reference proteome</keyword>
<dbReference type="GO" id="GO:0005777">
    <property type="term" value="C:peroxisome"/>
    <property type="evidence" value="ECO:0007669"/>
    <property type="project" value="UniProtKB-SubCell"/>
</dbReference>